<dbReference type="EC" id="3.1.3.62" evidence="4"/>
<evidence type="ECO:0000313" key="18">
    <source>
        <dbReference type="Proteomes" id="UP000322000"/>
    </source>
</evidence>
<dbReference type="AlphaFoldDB" id="A0A7E5VMF1"/>
<feature type="disulfide bond" evidence="16">
    <location>
        <begin position="54"/>
        <end position="394"/>
    </location>
</feature>
<dbReference type="EC" id="3.1.3.80" evidence="3"/>
<comment type="catalytic activity">
    <reaction evidence="14">
        <text>1D-myo-inositol hexakisphosphate + H2O = 1D-myo-inositol 1,2,4,5,6-pentakisphosphate + phosphate</text>
        <dbReference type="Rhea" id="RHEA:16989"/>
        <dbReference type="ChEBI" id="CHEBI:15377"/>
        <dbReference type="ChEBI" id="CHEBI:43474"/>
        <dbReference type="ChEBI" id="CHEBI:57798"/>
        <dbReference type="ChEBI" id="CHEBI:58130"/>
        <dbReference type="EC" id="3.1.3.62"/>
    </reaction>
    <physiologicalReaction direction="left-to-right" evidence="14">
        <dbReference type="Rhea" id="RHEA:16990"/>
    </physiologicalReaction>
</comment>
<evidence type="ECO:0000256" key="5">
    <source>
        <dbReference type="ARBA" id="ARBA00018097"/>
    </source>
</evidence>
<dbReference type="OrthoDB" id="6509975at2759"/>
<evidence type="ECO:0000256" key="15">
    <source>
        <dbReference type="ARBA" id="ARBA00043832"/>
    </source>
</evidence>
<dbReference type="Pfam" id="PF00328">
    <property type="entry name" value="His_Phos_2"/>
    <property type="match status" value="1"/>
</dbReference>
<name>A0A7E5VMF1_TRINI</name>
<dbReference type="GO" id="GO:0005886">
    <property type="term" value="C:plasma membrane"/>
    <property type="evidence" value="ECO:0007669"/>
    <property type="project" value="UniProtKB-SubCell"/>
</dbReference>
<dbReference type="CDD" id="cd07061">
    <property type="entry name" value="HP_HAP_like"/>
    <property type="match status" value="1"/>
</dbReference>
<gene>
    <name evidence="19" type="primary">LOC113495011</name>
</gene>
<dbReference type="PANTHER" id="PTHR20963:SF8">
    <property type="entry name" value="MULTIPLE INOSITOL POLYPHOSPHATE PHOSPHATASE 1"/>
    <property type="match status" value="1"/>
</dbReference>
<evidence type="ECO:0000256" key="6">
    <source>
        <dbReference type="ARBA" id="ARBA00022475"/>
    </source>
</evidence>
<evidence type="ECO:0000256" key="9">
    <source>
        <dbReference type="ARBA" id="ARBA00023136"/>
    </source>
</evidence>
<evidence type="ECO:0000256" key="3">
    <source>
        <dbReference type="ARBA" id="ARBA00012976"/>
    </source>
</evidence>
<dbReference type="InterPro" id="IPR000560">
    <property type="entry name" value="His_Pase_clade-2"/>
</dbReference>
<comment type="catalytic activity">
    <reaction evidence="15">
        <text>(2R)-2,3-bisphosphoglycerate + H2O = (2R)-2-phosphoglycerate + phosphate</text>
        <dbReference type="Rhea" id="RHEA:27381"/>
        <dbReference type="ChEBI" id="CHEBI:15377"/>
        <dbReference type="ChEBI" id="CHEBI:43474"/>
        <dbReference type="ChEBI" id="CHEBI:58248"/>
        <dbReference type="ChEBI" id="CHEBI:58289"/>
        <dbReference type="EC" id="3.1.3.80"/>
    </reaction>
    <physiologicalReaction direction="left-to-right" evidence="15">
        <dbReference type="Rhea" id="RHEA:27382"/>
    </physiologicalReaction>
</comment>
<sequence>MSWLYLLLAVAVAKAQETCLSVQDDPYLLFATKTAYIFANKDIPFTKAHEVPGCQPIAFWLLNRHGSHNPEADEISELQKLGDLKANILTNYKNNNFRNTNQRICSSDLSILESWMWNNRVNQTFAGDLTVDGYMTTQQLAQSWKQKFPGLLTSNQHNYLFKFVNDQRSSNTFKAFTEGLFGDQAEGLDIPKEHDEKLLEPYKYCPAWSKEVGDNNESLSQRNIFESKMEYKEMISNISLRLGFNYDIQKEIIQRMYQMCRYNKAWDVVKISPWCAAFTREDLKRLEYAEDLEMYYKYGYGSSLNKDLGCTLVKDMMTFFEKHAASDEPQQPRVKIQFSEANLLLLALTALGAHRDAAPLTGDNYHTATGQSRKWATSTMTPFNANFAGVLYKCTQNGNFQVNEQYQVLFLENERPMRLEGCRVGLCDLSLVKNKLGEITKNCDLNFCNSANRLNSYTLIFVAISFFLSAVIRI</sequence>
<dbReference type="GO" id="GO:0034417">
    <property type="term" value="F:bisphosphoglycerate 3-phosphatase activity"/>
    <property type="evidence" value="ECO:0007669"/>
    <property type="project" value="UniProtKB-EC"/>
</dbReference>
<protein>
    <recommendedName>
        <fullName evidence="5">Multiple inositol polyphosphate phosphatase 1</fullName>
        <ecNumber evidence="4">3.1.3.62</ecNumber>
        <ecNumber evidence="3">3.1.3.80</ecNumber>
    </recommendedName>
    <alternativeName>
        <fullName evidence="11">2,3-bisphosphoglycerate 3-phosphatase</fullName>
    </alternativeName>
</protein>
<dbReference type="GeneID" id="113495011"/>
<feature type="signal peptide" evidence="17">
    <location>
        <begin position="1"/>
        <end position="15"/>
    </location>
</feature>
<dbReference type="Proteomes" id="UP000322000">
    <property type="component" value="Chromosome 6"/>
</dbReference>
<keyword evidence="6" id="KW-1003">Cell membrane</keyword>
<dbReference type="GO" id="GO:0052745">
    <property type="term" value="F:inositol phosphate phosphatase activity"/>
    <property type="evidence" value="ECO:0007669"/>
    <property type="project" value="TreeGrafter"/>
</dbReference>
<reference evidence="19" key="1">
    <citation type="submission" date="2025-08" db="UniProtKB">
        <authorList>
            <consortium name="RefSeq"/>
        </authorList>
    </citation>
    <scope>IDENTIFICATION</scope>
</reference>
<comment type="catalytic activity">
    <reaction evidence="12">
        <text>1D-myo-inositol 1,2,5,6-tetrakisphosphate + H2O = 1D-myo-inositol 1,2,6-trisphosphate + phosphate</text>
        <dbReference type="Rhea" id="RHEA:77119"/>
        <dbReference type="ChEBI" id="CHEBI:15377"/>
        <dbReference type="ChEBI" id="CHEBI:43474"/>
        <dbReference type="ChEBI" id="CHEBI:195535"/>
        <dbReference type="ChEBI" id="CHEBI:195537"/>
        <dbReference type="EC" id="3.1.3.62"/>
    </reaction>
    <physiologicalReaction direction="left-to-right" evidence="12">
        <dbReference type="Rhea" id="RHEA:77120"/>
    </physiologicalReaction>
</comment>
<evidence type="ECO:0000256" key="13">
    <source>
        <dbReference type="ARBA" id="ARBA00043671"/>
    </source>
</evidence>
<evidence type="ECO:0000256" key="17">
    <source>
        <dbReference type="SAM" id="SignalP"/>
    </source>
</evidence>
<dbReference type="InterPro" id="IPR029033">
    <property type="entry name" value="His_PPase_superfam"/>
</dbReference>
<feature type="chain" id="PRO_5028965800" description="Multiple inositol polyphosphate phosphatase 1" evidence="17">
    <location>
        <begin position="16"/>
        <end position="474"/>
    </location>
</feature>
<comment type="catalytic activity">
    <reaction evidence="13">
        <text>1D-myo-inositol 1,2,4,5,6-pentakisphosphate + H2O = 1D-myo-inositol 1,2,5,6-tetrakisphosphate + phosphate</text>
        <dbReference type="Rhea" id="RHEA:77115"/>
        <dbReference type="ChEBI" id="CHEBI:15377"/>
        <dbReference type="ChEBI" id="CHEBI:43474"/>
        <dbReference type="ChEBI" id="CHEBI:57798"/>
        <dbReference type="ChEBI" id="CHEBI:195535"/>
        <dbReference type="EC" id="3.1.3.62"/>
    </reaction>
    <physiologicalReaction direction="left-to-right" evidence="13">
        <dbReference type="Rhea" id="RHEA:77116"/>
    </physiologicalReaction>
</comment>
<keyword evidence="8" id="KW-0378">Hydrolase</keyword>
<dbReference type="InterPro" id="IPR016274">
    <property type="entry name" value="Histidine_acid_Pase_euk"/>
</dbReference>
<proteinExistence type="inferred from homology"/>
<keyword evidence="18" id="KW-1185">Reference proteome</keyword>
<dbReference type="FunCoup" id="A0A7E5VMF1">
    <property type="interactions" value="135"/>
</dbReference>
<organism evidence="18 19">
    <name type="scientific">Trichoplusia ni</name>
    <name type="common">Cabbage looper</name>
    <dbReference type="NCBI Taxonomy" id="7111"/>
    <lineage>
        <taxon>Eukaryota</taxon>
        <taxon>Metazoa</taxon>
        <taxon>Ecdysozoa</taxon>
        <taxon>Arthropoda</taxon>
        <taxon>Hexapoda</taxon>
        <taxon>Insecta</taxon>
        <taxon>Pterygota</taxon>
        <taxon>Neoptera</taxon>
        <taxon>Endopterygota</taxon>
        <taxon>Lepidoptera</taxon>
        <taxon>Glossata</taxon>
        <taxon>Ditrysia</taxon>
        <taxon>Noctuoidea</taxon>
        <taxon>Noctuidae</taxon>
        <taxon>Plusiinae</taxon>
        <taxon>Trichoplusia</taxon>
    </lineage>
</organism>
<dbReference type="SUPFAM" id="SSF53254">
    <property type="entry name" value="Phosphoglycerate mutase-like"/>
    <property type="match status" value="1"/>
</dbReference>
<evidence type="ECO:0000256" key="1">
    <source>
        <dbReference type="ARBA" id="ARBA00004236"/>
    </source>
</evidence>
<feature type="disulfide bond" evidence="16">
    <location>
        <begin position="260"/>
        <end position="275"/>
    </location>
</feature>
<dbReference type="Gene3D" id="3.40.50.1240">
    <property type="entry name" value="Phosphoglycerate mutase-like"/>
    <property type="match status" value="1"/>
</dbReference>
<dbReference type="PIRSF" id="PIRSF000894">
    <property type="entry name" value="Acid_phosphatase"/>
    <property type="match status" value="1"/>
</dbReference>
<dbReference type="RefSeq" id="XP_026729371.1">
    <property type="nucleotide sequence ID" value="XM_026873570.1"/>
</dbReference>
<evidence type="ECO:0000256" key="10">
    <source>
        <dbReference type="ARBA" id="ARBA00023180"/>
    </source>
</evidence>
<feature type="disulfide bond" evidence="16">
    <location>
        <begin position="422"/>
        <end position="427"/>
    </location>
</feature>
<dbReference type="InParanoid" id="A0A7E5VMF1"/>
<keyword evidence="9" id="KW-0472">Membrane</keyword>
<evidence type="ECO:0000256" key="8">
    <source>
        <dbReference type="ARBA" id="ARBA00022801"/>
    </source>
</evidence>
<keyword evidence="10" id="KW-0325">Glycoprotein</keyword>
<evidence type="ECO:0000256" key="14">
    <source>
        <dbReference type="ARBA" id="ARBA00043691"/>
    </source>
</evidence>
<keyword evidence="16" id="KW-1015">Disulfide bond</keyword>
<evidence type="ECO:0000256" key="7">
    <source>
        <dbReference type="ARBA" id="ARBA00022729"/>
    </source>
</evidence>
<dbReference type="PANTHER" id="PTHR20963">
    <property type="entry name" value="MULTIPLE INOSITOL POLYPHOSPHATE PHOSPHATASE-RELATED"/>
    <property type="match status" value="1"/>
</dbReference>
<evidence type="ECO:0000313" key="19">
    <source>
        <dbReference type="RefSeq" id="XP_026729371.1"/>
    </source>
</evidence>
<comment type="similarity">
    <text evidence="2">Belongs to the histidine acid phosphatase family. MINPP1 subfamily.</text>
</comment>
<keyword evidence="7 17" id="KW-0732">Signal</keyword>
<evidence type="ECO:0000256" key="16">
    <source>
        <dbReference type="PIRSR" id="PIRSR000894-2"/>
    </source>
</evidence>
<evidence type="ECO:0000256" key="2">
    <source>
        <dbReference type="ARBA" id="ARBA00008422"/>
    </source>
</evidence>
<evidence type="ECO:0000256" key="11">
    <source>
        <dbReference type="ARBA" id="ARBA00031642"/>
    </source>
</evidence>
<evidence type="ECO:0000256" key="12">
    <source>
        <dbReference type="ARBA" id="ARBA00043668"/>
    </source>
</evidence>
<dbReference type="KEGG" id="tnl:113495011"/>
<evidence type="ECO:0000256" key="4">
    <source>
        <dbReference type="ARBA" id="ARBA00013040"/>
    </source>
</evidence>
<dbReference type="GO" id="GO:0003993">
    <property type="term" value="F:acid phosphatase activity"/>
    <property type="evidence" value="ECO:0007669"/>
    <property type="project" value="TreeGrafter"/>
</dbReference>
<accession>A0A7E5VMF1</accession>
<comment type="subcellular location">
    <subcellularLocation>
        <location evidence="1">Cell membrane</location>
    </subcellularLocation>
</comment>